<dbReference type="InterPro" id="IPR036390">
    <property type="entry name" value="WH_DNA-bd_sf"/>
</dbReference>
<dbReference type="Gene3D" id="3.30.450.40">
    <property type="match status" value="1"/>
</dbReference>
<reference evidence="6 7" key="1">
    <citation type="submission" date="2024-01" db="EMBL/GenBank/DDBJ databases">
        <title>Genome insights into Plantactinospora sonchi sp. nov.</title>
        <authorList>
            <person name="Wang L."/>
        </authorList>
    </citation>
    <scope>NUCLEOTIDE SEQUENCE [LARGE SCALE GENOMIC DNA]</scope>
    <source>
        <strain evidence="6 7">NEAU-QY2</strain>
    </source>
</reference>
<comment type="caution">
    <text evidence="6">The sequence shown here is derived from an EMBL/GenBank/DDBJ whole genome shotgun (WGS) entry which is preliminary data.</text>
</comment>
<evidence type="ECO:0000256" key="3">
    <source>
        <dbReference type="ARBA" id="ARBA00023163"/>
    </source>
</evidence>
<name>A0ABU7RX82_9ACTN</name>
<dbReference type="Pfam" id="PF01614">
    <property type="entry name" value="IclR_C"/>
    <property type="match status" value="1"/>
</dbReference>
<gene>
    <name evidence="6" type="ORF">V1633_21845</name>
</gene>
<evidence type="ECO:0000313" key="6">
    <source>
        <dbReference type="EMBL" id="MEE6261127.1"/>
    </source>
</evidence>
<proteinExistence type="predicted"/>
<dbReference type="InterPro" id="IPR036388">
    <property type="entry name" value="WH-like_DNA-bd_sf"/>
</dbReference>
<dbReference type="InterPro" id="IPR005471">
    <property type="entry name" value="Tscrpt_reg_IclR_N"/>
</dbReference>
<accession>A0ABU7RX82</accession>
<dbReference type="InterPro" id="IPR014757">
    <property type="entry name" value="Tscrpt_reg_IclR_C"/>
</dbReference>
<keyword evidence="2" id="KW-0238">DNA-binding</keyword>
<dbReference type="SMART" id="SM00346">
    <property type="entry name" value="HTH_ICLR"/>
    <property type="match status" value="1"/>
</dbReference>
<dbReference type="InterPro" id="IPR029016">
    <property type="entry name" value="GAF-like_dom_sf"/>
</dbReference>
<dbReference type="Gene3D" id="1.10.10.10">
    <property type="entry name" value="Winged helix-like DNA-binding domain superfamily/Winged helix DNA-binding domain"/>
    <property type="match status" value="1"/>
</dbReference>
<dbReference type="RefSeq" id="WP_331216242.1">
    <property type="nucleotide sequence ID" value="NZ_JAZGQK010000018.1"/>
</dbReference>
<dbReference type="SUPFAM" id="SSF46785">
    <property type="entry name" value="Winged helix' DNA-binding domain"/>
    <property type="match status" value="1"/>
</dbReference>
<keyword evidence="3" id="KW-0804">Transcription</keyword>
<evidence type="ECO:0000256" key="1">
    <source>
        <dbReference type="ARBA" id="ARBA00023015"/>
    </source>
</evidence>
<organism evidence="6 7">
    <name type="scientific">Plantactinospora sonchi</name>
    <dbReference type="NCBI Taxonomy" id="1544735"/>
    <lineage>
        <taxon>Bacteria</taxon>
        <taxon>Bacillati</taxon>
        <taxon>Actinomycetota</taxon>
        <taxon>Actinomycetes</taxon>
        <taxon>Micromonosporales</taxon>
        <taxon>Micromonosporaceae</taxon>
        <taxon>Plantactinospora</taxon>
    </lineage>
</organism>
<dbReference type="EMBL" id="JAZGQK010000018">
    <property type="protein sequence ID" value="MEE6261127.1"/>
    <property type="molecule type" value="Genomic_DNA"/>
</dbReference>
<dbReference type="Pfam" id="PF09339">
    <property type="entry name" value="HTH_IclR"/>
    <property type="match status" value="1"/>
</dbReference>
<evidence type="ECO:0000259" key="4">
    <source>
        <dbReference type="PROSITE" id="PS51077"/>
    </source>
</evidence>
<dbReference type="Proteomes" id="UP001332243">
    <property type="component" value="Unassembled WGS sequence"/>
</dbReference>
<keyword evidence="7" id="KW-1185">Reference proteome</keyword>
<evidence type="ECO:0000313" key="7">
    <source>
        <dbReference type="Proteomes" id="UP001332243"/>
    </source>
</evidence>
<feature type="domain" description="IclR-ED" evidence="5">
    <location>
        <begin position="66"/>
        <end position="249"/>
    </location>
</feature>
<keyword evidence="1" id="KW-0805">Transcription regulation</keyword>
<dbReference type="InterPro" id="IPR050707">
    <property type="entry name" value="HTH_MetabolicPath_Reg"/>
</dbReference>
<evidence type="ECO:0000259" key="5">
    <source>
        <dbReference type="PROSITE" id="PS51078"/>
    </source>
</evidence>
<protein>
    <submittedName>
        <fullName evidence="6">IclR family transcriptional regulator</fullName>
    </submittedName>
</protein>
<dbReference type="PANTHER" id="PTHR30136">
    <property type="entry name" value="HELIX-TURN-HELIX TRANSCRIPTIONAL REGULATOR, ICLR FAMILY"/>
    <property type="match status" value="1"/>
</dbReference>
<feature type="domain" description="HTH iclR-type" evidence="4">
    <location>
        <begin position="7"/>
        <end position="65"/>
    </location>
</feature>
<dbReference type="SUPFAM" id="SSF55781">
    <property type="entry name" value="GAF domain-like"/>
    <property type="match status" value="1"/>
</dbReference>
<dbReference type="PANTHER" id="PTHR30136:SF24">
    <property type="entry name" value="HTH-TYPE TRANSCRIPTIONAL REPRESSOR ALLR"/>
    <property type="match status" value="1"/>
</dbReference>
<dbReference type="PROSITE" id="PS51077">
    <property type="entry name" value="HTH_ICLR"/>
    <property type="match status" value="1"/>
</dbReference>
<dbReference type="PROSITE" id="PS51078">
    <property type="entry name" value="ICLR_ED"/>
    <property type="match status" value="1"/>
</dbReference>
<sequence>MVDRTGASASEKTFDVLEALVEHSRLADIAAATRLPKATVHRILQVMVERGLARPGGAGDYFTGPRMLALAGRVMHRLDLPSQVRPQLEELQLHTGRTVHLALLSGDEAVYVAKVEAGKPYQLASRVGMSLDLHSTSIGKAVLAALDDAVVVALSERTGLPRHTPRTIVEVDRLLTELAAVRSRGWAEDHEENEPGVCAAGAAVYDHTGQVIGGVSAATLSYEATHQPSHEVGRHVVETAAQVSRALGARAVPG</sequence>
<evidence type="ECO:0000256" key="2">
    <source>
        <dbReference type="ARBA" id="ARBA00023125"/>
    </source>
</evidence>